<dbReference type="AlphaFoldDB" id="A0A0G0WW59"/>
<reference evidence="1 2" key="1">
    <citation type="journal article" date="2015" name="Nature">
        <title>rRNA introns, odd ribosomes, and small enigmatic genomes across a large radiation of phyla.</title>
        <authorList>
            <person name="Brown C.T."/>
            <person name="Hug L.A."/>
            <person name="Thomas B.C."/>
            <person name="Sharon I."/>
            <person name="Castelle C.J."/>
            <person name="Singh A."/>
            <person name="Wilkins M.J."/>
            <person name="Williams K.H."/>
            <person name="Banfield J.F."/>
        </authorList>
    </citation>
    <scope>NUCLEOTIDE SEQUENCE [LARGE SCALE GENOMIC DNA]</scope>
</reference>
<protein>
    <submittedName>
        <fullName evidence="1">Uncharacterized protein</fullName>
    </submittedName>
</protein>
<proteinExistence type="predicted"/>
<organism evidence="1 2">
    <name type="scientific">candidate division WWE3 bacterium GW2011_GWB1_41_6</name>
    <dbReference type="NCBI Taxonomy" id="1619112"/>
    <lineage>
        <taxon>Bacteria</taxon>
        <taxon>Katanobacteria</taxon>
    </lineage>
</organism>
<evidence type="ECO:0000313" key="2">
    <source>
        <dbReference type="Proteomes" id="UP000034163"/>
    </source>
</evidence>
<name>A0A0G0WW59_UNCKA</name>
<dbReference type="EMBL" id="LCBS01000009">
    <property type="protein sequence ID" value="KKS16964.1"/>
    <property type="molecule type" value="Genomic_DNA"/>
</dbReference>
<comment type="caution">
    <text evidence="1">The sequence shown here is derived from an EMBL/GenBank/DDBJ whole genome shotgun (WGS) entry which is preliminary data.</text>
</comment>
<dbReference type="Proteomes" id="UP000034163">
    <property type="component" value="Unassembled WGS sequence"/>
</dbReference>
<evidence type="ECO:0000313" key="1">
    <source>
        <dbReference type="EMBL" id="KKS16964.1"/>
    </source>
</evidence>
<gene>
    <name evidence="1" type="ORF">UU72_C0009G0006</name>
</gene>
<accession>A0A0G0WW59</accession>
<sequence length="149" mass="16714">MARNLNQLFLAALKEEFPFLKAWNPQVYNTAERPVTFEVKRTLEPTATFHLEYGRYNNDVDGSYTCGITGVGISDGENWKWIALEEGATALSDVIRPDTRFMLTEHAYRSMLVYNNPGSISFTLYKVVPTGAVIEGEKNAAARMKAELA</sequence>